<dbReference type="OrthoDB" id="9785745at2"/>
<dbReference type="InterPro" id="IPR036388">
    <property type="entry name" value="WH-like_DNA-bd_sf"/>
</dbReference>
<dbReference type="PANTHER" id="PTHR30126:SF97">
    <property type="entry name" value="HTH-TYPE TRANSCRIPTIONAL REGULATOR ABGR"/>
    <property type="match status" value="1"/>
</dbReference>
<evidence type="ECO:0000256" key="2">
    <source>
        <dbReference type="ARBA" id="ARBA00023015"/>
    </source>
</evidence>
<gene>
    <name evidence="6" type="ORF">A4V15_19300</name>
</gene>
<sequence length="320" mass="35463">MGEIFDQRQAIHSDPRRVLNDRLDWSLLRTFLFIGQEGSISKAAARLYITQSAVSQALKRLEEQLGATLILRRGQRFDLTGTGEEVLRIAADIYGNVSRIGAALGEERDSVVGKVRLLSVSRVESSAYDGYLAEFHRRFPRVEIEVEVLRSADILSALQQRTATLGLGLCRRVPPRLEQRRLVPQRYAFFCGRPHRHFGVKGLTVDDLRGESFVSFTSDQIGGNLSPLAIFRDQQGLEGRVVASSSSVDEVRRLVCAGFGIGCLPEHLAADDVARGVLWRLPPDDGVIDADIHVLWNREQKMSSAELAFLEGLAALADPT</sequence>
<dbReference type="InterPro" id="IPR005119">
    <property type="entry name" value="LysR_subst-bd"/>
</dbReference>
<dbReference type="Gene3D" id="3.40.190.290">
    <property type="match status" value="1"/>
</dbReference>
<evidence type="ECO:0000256" key="1">
    <source>
        <dbReference type="ARBA" id="ARBA00009437"/>
    </source>
</evidence>
<dbReference type="AlphaFoldDB" id="A0A178LEJ2"/>
<dbReference type="SUPFAM" id="SSF46785">
    <property type="entry name" value="Winged helix' DNA-binding domain"/>
    <property type="match status" value="1"/>
</dbReference>
<dbReference type="Pfam" id="PF00126">
    <property type="entry name" value="HTH_1"/>
    <property type="match status" value="1"/>
</dbReference>
<evidence type="ECO:0000313" key="7">
    <source>
        <dbReference type="Proteomes" id="UP000078356"/>
    </source>
</evidence>
<evidence type="ECO:0000256" key="3">
    <source>
        <dbReference type="ARBA" id="ARBA00023125"/>
    </source>
</evidence>
<dbReference type="PANTHER" id="PTHR30126">
    <property type="entry name" value="HTH-TYPE TRANSCRIPTIONAL REGULATOR"/>
    <property type="match status" value="1"/>
</dbReference>
<reference evidence="6 7" key="1">
    <citation type="submission" date="2016-04" db="EMBL/GenBank/DDBJ databases">
        <title>Draft Genome Sequences of Staphylococcus capitis Strain H36, S. capitis Strain H65, S. cohnii Strain H62, S. hominis Strain H69, Mycobacterium iranicum Strain H39, Plantibacter sp. Strain H53, Pseudomonas oryzihabitans Strain H72, and Microbacterium sp. Strain H83, isolated from residential settings.</title>
        <authorList>
            <person name="Lymperopoulou D."/>
            <person name="Adams R.I."/>
            <person name="Lindow S."/>
            <person name="Coil D.A."/>
            <person name="Jospin G."/>
            <person name="Eisen J.A."/>
        </authorList>
    </citation>
    <scope>NUCLEOTIDE SEQUENCE [LARGE SCALE GENOMIC DNA]</scope>
    <source>
        <strain evidence="6 7">H72</strain>
    </source>
</reference>
<keyword evidence="2" id="KW-0805">Transcription regulation</keyword>
<dbReference type="InterPro" id="IPR036390">
    <property type="entry name" value="WH_DNA-bd_sf"/>
</dbReference>
<protein>
    <submittedName>
        <fullName evidence="6">LysR family transcriptional regulator</fullName>
    </submittedName>
</protein>
<keyword evidence="3" id="KW-0238">DNA-binding</keyword>
<comment type="caution">
    <text evidence="6">The sequence shown here is derived from an EMBL/GenBank/DDBJ whole genome shotgun (WGS) entry which is preliminary data.</text>
</comment>
<dbReference type="GO" id="GO:0003700">
    <property type="term" value="F:DNA-binding transcription factor activity"/>
    <property type="evidence" value="ECO:0007669"/>
    <property type="project" value="InterPro"/>
</dbReference>
<dbReference type="GO" id="GO:0000976">
    <property type="term" value="F:transcription cis-regulatory region binding"/>
    <property type="evidence" value="ECO:0007669"/>
    <property type="project" value="TreeGrafter"/>
</dbReference>
<dbReference type="Proteomes" id="UP000078356">
    <property type="component" value="Unassembled WGS sequence"/>
</dbReference>
<organism evidence="6 7">
    <name type="scientific">Pseudomonas oryzihabitans</name>
    <dbReference type="NCBI Taxonomy" id="47885"/>
    <lineage>
        <taxon>Bacteria</taxon>
        <taxon>Pseudomonadati</taxon>
        <taxon>Pseudomonadota</taxon>
        <taxon>Gammaproteobacteria</taxon>
        <taxon>Pseudomonadales</taxon>
        <taxon>Pseudomonadaceae</taxon>
        <taxon>Pseudomonas</taxon>
    </lineage>
</organism>
<evidence type="ECO:0000313" key="6">
    <source>
        <dbReference type="EMBL" id="OAN28897.1"/>
    </source>
</evidence>
<dbReference type="CDD" id="cd05466">
    <property type="entry name" value="PBP2_LTTR_substrate"/>
    <property type="match status" value="1"/>
</dbReference>
<evidence type="ECO:0000259" key="5">
    <source>
        <dbReference type="PROSITE" id="PS50931"/>
    </source>
</evidence>
<dbReference type="EMBL" id="LWCR01000018">
    <property type="protein sequence ID" value="OAN28897.1"/>
    <property type="molecule type" value="Genomic_DNA"/>
</dbReference>
<dbReference type="PROSITE" id="PS50931">
    <property type="entry name" value="HTH_LYSR"/>
    <property type="match status" value="1"/>
</dbReference>
<keyword evidence="4" id="KW-0804">Transcription</keyword>
<dbReference type="InterPro" id="IPR000847">
    <property type="entry name" value="LysR_HTH_N"/>
</dbReference>
<feature type="domain" description="HTH lysR-type" evidence="5">
    <location>
        <begin position="23"/>
        <end position="80"/>
    </location>
</feature>
<dbReference type="Gene3D" id="1.10.10.10">
    <property type="entry name" value="Winged helix-like DNA-binding domain superfamily/Winged helix DNA-binding domain"/>
    <property type="match status" value="1"/>
</dbReference>
<dbReference type="RefSeq" id="WP_007162837.1">
    <property type="nucleotide sequence ID" value="NZ_DAMALT010000024.1"/>
</dbReference>
<dbReference type="Pfam" id="PF03466">
    <property type="entry name" value="LysR_substrate"/>
    <property type="match status" value="1"/>
</dbReference>
<dbReference type="SUPFAM" id="SSF53850">
    <property type="entry name" value="Periplasmic binding protein-like II"/>
    <property type="match status" value="1"/>
</dbReference>
<dbReference type="PRINTS" id="PR00039">
    <property type="entry name" value="HTHLYSR"/>
</dbReference>
<proteinExistence type="inferred from homology"/>
<accession>A0A178LEJ2</accession>
<name>A0A178LEJ2_9PSED</name>
<comment type="similarity">
    <text evidence="1">Belongs to the LysR transcriptional regulatory family.</text>
</comment>
<evidence type="ECO:0000256" key="4">
    <source>
        <dbReference type="ARBA" id="ARBA00023163"/>
    </source>
</evidence>